<dbReference type="AlphaFoldDB" id="A0A8H7MN98"/>
<accession>A0A8H7MN98</accession>
<feature type="signal peptide" evidence="2">
    <location>
        <begin position="1"/>
        <end position="20"/>
    </location>
</feature>
<feature type="compositionally biased region" description="Low complexity" evidence="1">
    <location>
        <begin position="445"/>
        <end position="483"/>
    </location>
</feature>
<evidence type="ECO:0000256" key="1">
    <source>
        <dbReference type="SAM" id="MobiDB-lite"/>
    </source>
</evidence>
<evidence type="ECO:0000313" key="3">
    <source>
        <dbReference type="EMBL" id="KAF9701857.1"/>
    </source>
</evidence>
<feature type="compositionally biased region" description="Low complexity" evidence="1">
    <location>
        <begin position="590"/>
        <end position="608"/>
    </location>
</feature>
<gene>
    <name evidence="3" type="ORF">EKO04_000710</name>
</gene>
<feature type="chain" id="PRO_5034865326" evidence="2">
    <location>
        <begin position="21"/>
        <end position="608"/>
    </location>
</feature>
<dbReference type="OrthoDB" id="6513042at2759"/>
<organism evidence="3 4">
    <name type="scientific">Ascochyta lentis</name>
    <dbReference type="NCBI Taxonomy" id="205686"/>
    <lineage>
        <taxon>Eukaryota</taxon>
        <taxon>Fungi</taxon>
        <taxon>Dikarya</taxon>
        <taxon>Ascomycota</taxon>
        <taxon>Pezizomycotina</taxon>
        <taxon>Dothideomycetes</taxon>
        <taxon>Pleosporomycetidae</taxon>
        <taxon>Pleosporales</taxon>
        <taxon>Pleosporineae</taxon>
        <taxon>Didymellaceae</taxon>
        <taxon>Ascochyta</taxon>
    </lineage>
</organism>
<keyword evidence="4" id="KW-1185">Reference proteome</keyword>
<proteinExistence type="predicted"/>
<reference evidence="3" key="2">
    <citation type="submission" date="2020-09" db="EMBL/GenBank/DDBJ databases">
        <title>Reference genome assembly for Australian Ascochyta lentis isolate Al4.</title>
        <authorList>
            <person name="Lee R.C."/>
            <person name="Farfan-Caceres L.M."/>
            <person name="Debler J.W."/>
            <person name="Williams A.H."/>
            <person name="Henares B.M."/>
        </authorList>
    </citation>
    <scope>NUCLEOTIDE SEQUENCE</scope>
    <source>
        <strain evidence="3">Al4</strain>
    </source>
</reference>
<evidence type="ECO:0000313" key="4">
    <source>
        <dbReference type="Proteomes" id="UP000651452"/>
    </source>
</evidence>
<keyword evidence="2" id="KW-0732">Signal</keyword>
<feature type="compositionally biased region" description="Basic and acidic residues" evidence="1">
    <location>
        <begin position="505"/>
        <end position="537"/>
    </location>
</feature>
<feature type="compositionally biased region" description="Low complexity" evidence="1">
    <location>
        <begin position="334"/>
        <end position="362"/>
    </location>
</feature>
<evidence type="ECO:0000256" key="2">
    <source>
        <dbReference type="SAM" id="SignalP"/>
    </source>
</evidence>
<feature type="region of interest" description="Disordered" evidence="1">
    <location>
        <begin position="445"/>
        <end position="538"/>
    </location>
</feature>
<name>A0A8H7MN98_9PLEO</name>
<comment type="caution">
    <text evidence="3">The sequence shown here is derived from an EMBL/GenBank/DDBJ whole genome shotgun (WGS) entry which is preliminary data.</text>
</comment>
<feature type="region of interest" description="Disordered" evidence="1">
    <location>
        <begin position="332"/>
        <end position="363"/>
    </location>
</feature>
<sequence>MTSGTVSSFVLLLLSSSAFAQQQAQYNQVLNVNGDMDLNSFVFPDRSKVETYSQKQQQIIVNQQQPAIPANQVTGSTGQPFVAITTQSMIISTNGATDLVGGQVEMAMTMQNLQSAAVQPSNTYVAMLSPDRQSWMIQETMRSVNTTDMTVRMVKRNQLDGEYMVVGRQTVETNTLVTPFGSGGSTQVAIQGTGLQENEFQDGFRMATRATQPMLMNVDVKDGVDSGMLAALQGQAPVNDYRYSVVTNLAGVTPNLNQQVTVVQMPINAVRIQKMMQAMGVPPTGQVAIAVAQRSVLQNPGGATGQLQGAGAPTQKRGLSRLNFRKDIAARQINTGTTNTGTGNTNTNNQGNTGGTPTNGNNPVATQLLLSPTFTPVQANAVLDQANMRIAVPVRQVDGEYILVMQMMGAGGQAAAPQAAPQAAAPAGEAAPAAAQPAAAPAAAPAGAAPAAESTARPSAGASPAAESSARPAAEGAKPAAEGVKPAAEGAKPASEAGKPTTEAAKTESSAKPEASKAEPAAKPERRQSSDKKDKYGLPEAPLGAVIMTMKQIDEMASMVTWGGQAPITQMMNDYVKAQTGVGLDSPKNGTSATSTSSAAGGLAGITV</sequence>
<feature type="region of interest" description="Disordered" evidence="1">
    <location>
        <begin position="586"/>
        <end position="608"/>
    </location>
</feature>
<reference evidence="3" key="1">
    <citation type="submission" date="2018-12" db="EMBL/GenBank/DDBJ databases">
        <authorList>
            <person name="Syme R.A."/>
            <person name="Farfan-Caceres L."/>
            <person name="Lichtenzveig J."/>
        </authorList>
    </citation>
    <scope>NUCLEOTIDE SEQUENCE</scope>
    <source>
        <strain evidence="3">Al4</strain>
    </source>
</reference>
<dbReference type="Proteomes" id="UP000651452">
    <property type="component" value="Unassembled WGS sequence"/>
</dbReference>
<dbReference type="EMBL" id="RZGK01000002">
    <property type="protein sequence ID" value="KAF9701857.1"/>
    <property type="molecule type" value="Genomic_DNA"/>
</dbReference>
<protein>
    <submittedName>
        <fullName evidence="3">Uncharacterized protein</fullName>
    </submittedName>
</protein>